<proteinExistence type="predicted"/>
<protein>
    <recommendedName>
        <fullName evidence="1">DUF1616 domain-containing protein</fullName>
    </recommendedName>
</protein>
<keyword evidence="3" id="KW-1185">Reference proteome</keyword>
<dbReference type="Pfam" id="PF07760">
    <property type="entry name" value="DUF1616"/>
    <property type="match status" value="1"/>
</dbReference>
<dbReference type="Proteomes" id="UP000186165">
    <property type="component" value="Chromosome"/>
</dbReference>
<organism evidence="2 3">
    <name type="scientific">Halodesulfurarchaeum formicicum</name>
    <dbReference type="NCBI Taxonomy" id="1873524"/>
    <lineage>
        <taxon>Archaea</taxon>
        <taxon>Methanobacteriati</taxon>
        <taxon>Methanobacteriota</taxon>
        <taxon>Stenosarchaea group</taxon>
        <taxon>Halobacteria</taxon>
        <taxon>Halobacteriales</taxon>
        <taxon>Halobacteriaceae</taxon>
        <taxon>Halodesulfurarchaeum</taxon>
    </lineage>
</organism>
<evidence type="ECO:0000313" key="2">
    <source>
        <dbReference type="EMBL" id="APE95111.1"/>
    </source>
</evidence>
<reference evidence="3" key="1">
    <citation type="submission" date="2016-08" db="EMBL/GenBank/DDBJ databases">
        <title>Discovery of first anaerobic lithoheterotrophic haloarchae widely represented in hypersaline habitats.</title>
        <authorList>
            <person name="Sorokin D.Y."/>
            <person name="Kublanov I.V."/>
            <person name="Roman P."/>
            <person name="Sinninghe Damste J.S."/>
            <person name="Golyshin P.N."/>
            <person name="Rojo D."/>
            <person name="Ciordia S."/>
            <person name="Mena Md.C."/>
            <person name="Ferrer M."/>
            <person name="Smedile F."/>
            <person name="Messina E."/>
            <person name="La Cono V."/>
            <person name="Yakimov M.M."/>
        </authorList>
    </citation>
    <scope>NUCLEOTIDE SEQUENCE [LARGE SCALE GENOMIC DNA]</scope>
    <source>
        <strain evidence="3">HSR6</strain>
    </source>
</reference>
<dbReference type="KEGG" id="hhsr:HSR6_0651"/>
<accession>A0A1J1ABJ3</accession>
<gene>
    <name evidence="2" type="ORF">HSR6_0651</name>
</gene>
<feature type="domain" description="DUF1616" evidence="1">
    <location>
        <begin position="10"/>
        <end position="159"/>
    </location>
</feature>
<dbReference type="InterPro" id="IPR011674">
    <property type="entry name" value="DUF1616"/>
</dbReference>
<name>A0A1J1ABJ3_9EURY</name>
<evidence type="ECO:0000313" key="3">
    <source>
        <dbReference type="Proteomes" id="UP000186165"/>
    </source>
</evidence>
<sequence length="166" mass="17601">MPGAFGISGVQSLVLVVSVLLLVSTLAFAGTSPAEDPYTEVYLTDGEDLDLGPAEGTQTMATGADSTVSLTIENHEGDPTDYRTVVRLQRVENGTVLGSERLDNFSVSLASEEIGVYERSLNPTMTGERLRLQVLVYKGGTEGEIDADSADLGLRLWVDTTAEGST</sequence>
<dbReference type="AlphaFoldDB" id="A0A1J1ABJ3"/>
<evidence type="ECO:0000259" key="1">
    <source>
        <dbReference type="Pfam" id="PF07760"/>
    </source>
</evidence>
<dbReference type="EMBL" id="CP016804">
    <property type="protein sequence ID" value="APE95111.1"/>
    <property type="molecule type" value="Genomic_DNA"/>
</dbReference>